<proteinExistence type="predicted"/>
<evidence type="ECO:0000313" key="2">
    <source>
        <dbReference type="Proteomes" id="UP001162480"/>
    </source>
</evidence>
<sequence length="74" mass="8392">MRRKKNSRVICEATTTDTRSEADTRTYLFVVASVIAYYSSASQQKQLSREIVNNRYPGLGERKFREIDSSLAGA</sequence>
<dbReference type="EMBL" id="OX597826">
    <property type="protein sequence ID" value="CAI9731538.1"/>
    <property type="molecule type" value="Genomic_DNA"/>
</dbReference>
<gene>
    <name evidence="1" type="ORF">OCTVUL_1B004813</name>
</gene>
<keyword evidence="2" id="KW-1185">Reference proteome</keyword>
<organism evidence="1 2">
    <name type="scientific">Octopus vulgaris</name>
    <name type="common">Common octopus</name>
    <dbReference type="NCBI Taxonomy" id="6645"/>
    <lineage>
        <taxon>Eukaryota</taxon>
        <taxon>Metazoa</taxon>
        <taxon>Spiralia</taxon>
        <taxon>Lophotrochozoa</taxon>
        <taxon>Mollusca</taxon>
        <taxon>Cephalopoda</taxon>
        <taxon>Coleoidea</taxon>
        <taxon>Octopodiformes</taxon>
        <taxon>Octopoda</taxon>
        <taxon>Incirrata</taxon>
        <taxon>Octopodidae</taxon>
        <taxon>Octopus</taxon>
    </lineage>
</organism>
<reference evidence="1" key="1">
    <citation type="submission" date="2023-08" db="EMBL/GenBank/DDBJ databases">
        <authorList>
            <person name="Alioto T."/>
            <person name="Alioto T."/>
            <person name="Gomez Garrido J."/>
        </authorList>
    </citation>
    <scope>NUCLEOTIDE SEQUENCE</scope>
</reference>
<evidence type="ECO:0000313" key="1">
    <source>
        <dbReference type="EMBL" id="CAI9731538.1"/>
    </source>
</evidence>
<dbReference type="AlphaFoldDB" id="A0AA36BBU3"/>
<dbReference type="Proteomes" id="UP001162480">
    <property type="component" value="Chromosome 13"/>
</dbReference>
<accession>A0AA36BBU3</accession>
<name>A0AA36BBU3_OCTVU</name>
<protein>
    <submittedName>
        <fullName evidence="1">Uncharacterized protein</fullName>
    </submittedName>
</protein>